<dbReference type="SUPFAM" id="SSF52317">
    <property type="entry name" value="Class I glutamine amidotransferase-like"/>
    <property type="match status" value="1"/>
</dbReference>
<name>A0A1I5SQL1_9PSEU</name>
<accession>A0A1I5SQL1</accession>
<dbReference type="STRING" id="112413.SAMN05421854_106416"/>
<dbReference type="InterPro" id="IPR029062">
    <property type="entry name" value="Class_I_gatase-like"/>
</dbReference>
<dbReference type="EMBL" id="JAAGNC010000212">
    <property type="protein sequence ID" value="NEC62424.1"/>
    <property type="molecule type" value="Genomic_DNA"/>
</dbReference>
<evidence type="ECO:0000313" key="5">
    <source>
        <dbReference type="Proteomes" id="UP000470404"/>
    </source>
</evidence>
<feature type="domain" description="ThuA-like" evidence="1">
    <location>
        <begin position="3"/>
        <end position="216"/>
    </location>
</feature>
<dbReference type="RefSeq" id="WP_067591292.1">
    <property type="nucleotide sequence ID" value="NZ_FOWC01000006.1"/>
</dbReference>
<organism evidence="3 4">
    <name type="scientific">Amycolatopsis rubida</name>
    <dbReference type="NCBI Taxonomy" id="112413"/>
    <lineage>
        <taxon>Bacteria</taxon>
        <taxon>Bacillati</taxon>
        <taxon>Actinomycetota</taxon>
        <taxon>Actinomycetes</taxon>
        <taxon>Pseudonocardiales</taxon>
        <taxon>Pseudonocardiaceae</taxon>
        <taxon>Amycolatopsis</taxon>
    </lineage>
</organism>
<proteinExistence type="predicted"/>
<dbReference type="AlphaFoldDB" id="A0A1I5SQL1"/>
<dbReference type="Proteomes" id="UP000199137">
    <property type="component" value="Unassembled WGS sequence"/>
</dbReference>
<reference evidence="3 4" key="1">
    <citation type="submission" date="2016-10" db="EMBL/GenBank/DDBJ databases">
        <authorList>
            <person name="de Groot N.N."/>
        </authorList>
    </citation>
    <scope>NUCLEOTIDE SEQUENCE [LARGE SCALE GENOMIC DNA]</scope>
    <source>
        <strain evidence="3 4">DSM 44637</strain>
    </source>
</reference>
<gene>
    <name evidence="2" type="ORF">G3I59_44210</name>
    <name evidence="3" type="ORF">SAMN05421854_106416</name>
</gene>
<dbReference type="OrthoDB" id="9785923at2"/>
<dbReference type="EMBL" id="FOWC01000006">
    <property type="protein sequence ID" value="SFP73050.1"/>
    <property type="molecule type" value="Genomic_DNA"/>
</dbReference>
<dbReference type="PANTHER" id="PTHR40469:SF2">
    <property type="entry name" value="GALACTOSE-BINDING DOMAIN-LIKE SUPERFAMILY PROTEIN"/>
    <property type="match status" value="1"/>
</dbReference>
<reference evidence="2 5" key="2">
    <citation type="submission" date="2020-01" db="EMBL/GenBank/DDBJ databases">
        <title>Insect and environment-associated Actinomycetes.</title>
        <authorList>
            <person name="Currrie C."/>
            <person name="Chevrette M."/>
            <person name="Carlson C."/>
            <person name="Stubbendieck R."/>
            <person name="Wendt-Pienkowski E."/>
        </authorList>
    </citation>
    <scope>NUCLEOTIDE SEQUENCE [LARGE SCALE GENOMIC DNA]</scope>
    <source>
        <strain evidence="2 5">SID8386</strain>
    </source>
</reference>
<dbReference type="Proteomes" id="UP000470404">
    <property type="component" value="Unassembled WGS sequence"/>
</dbReference>
<evidence type="ECO:0000313" key="2">
    <source>
        <dbReference type="EMBL" id="NEC62424.1"/>
    </source>
</evidence>
<keyword evidence="5" id="KW-1185">Reference proteome</keyword>
<dbReference type="Pfam" id="PF06283">
    <property type="entry name" value="ThuA"/>
    <property type="match status" value="1"/>
</dbReference>
<protein>
    <submittedName>
        <fullName evidence="2">ThuA domain-containing protein</fullName>
    </submittedName>
</protein>
<dbReference type="Gene3D" id="3.40.50.880">
    <property type="match status" value="1"/>
</dbReference>
<evidence type="ECO:0000313" key="4">
    <source>
        <dbReference type="Proteomes" id="UP000199137"/>
    </source>
</evidence>
<sequence length="220" mass="24576">MTRVLYLYGGWPGHNPYGVGEWATATLEGLGFDVEESNDIFALDQDLTGYDLIVNNWNNALLSETLTPSQESHLLGAVEAGTGFVAWHGGGAAFRGSVMYHLMLGADVFYHPAGEGVRHPYPLYVVDGEHPVTAGVTDFDAASEQYYMNVDPRNHVLLETVFDGEHMPWLAGQRMPQAWTKEWGAGRVFYSALGHYLEDLTAPPVERLMRQAFQWARRDR</sequence>
<dbReference type="PANTHER" id="PTHR40469">
    <property type="entry name" value="SECRETED GLYCOSYL HYDROLASE"/>
    <property type="match status" value="1"/>
</dbReference>
<dbReference type="InterPro" id="IPR029010">
    <property type="entry name" value="ThuA-like"/>
</dbReference>
<evidence type="ECO:0000313" key="3">
    <source>
        <dbReference type="EMBL" id="SFP73050.1"/>
    </source>
</evidence>
<evidence type="ECO:0000259" key="1">
    <source>
        <dbReference type="Pfam" id="PF06283"/>
    </source>
</evidence>